<proteinExistence type="predicted"/>
<gene>
    <name evidence="1" type="ordered locus">P9211_11971</name>
</gene>
<dbReference type="EMBL" id="CP000878">
    <property type="protein sequence ID" value="ABX09128.1"/>
    <property type="molecule type" value="Genomic_DNA"/>
</dbReference>
<dbReference type="KEGG" id="pmj:P9211_11971"/>
<evidence type="ECO:0000313" key="1">
    <source>
        <dbReference type="EMBL" id="ABX09128.1"/>
    </source>
</evidence>
<organism evidence="1 2">
    <name type="scientific">Prochlorococcus marinus (strain MIT 9211)</name>
    <dbReference type="NCBI Taxonomy" id="93059"/>
    <lineage>
        <taxon>Bacteria</taxon>
        <taxon>Bacillati</taxon>
        <taxon>Cyanobacteriota</taxon>
        <taxon>Cyanophyceae</taxon>
        <taxon>Synechococcales</taxon>
        <taxon>Prochlorococcaceae</taxon>
        <taxon>Prochlorococcus</taxon>
    </lineage>
</organism>
<dbReference type="HOGENOM" id="CLU_130998_0_0_3"/>
<dbReference type="AlphaFoldDB" id="A9BBB6"/>
<keyword evidence="2" id="KW-1185">Reference proteome</keyword>
<sequence>MELLDEIMDTLLFWTSQQKKCLQETFKDLEAKPWSYELPVFLLNRCWLRLEKITVMELAERLPTDNSRESPELIFYDQLLKVGYDSIFAMQLCWKEFGMEDFHRALRNSWRWKDRGNNGWTFKKYVALIEQYRANIDNSLIAIPLIVLARQDLKDRHELTWLNPKDCS</sequence>
<accession>A9BBB6</accession>
<evidence type="ECO:0000313" key="2">
    <source>
        <dbReference type="Proteomes" id="UP000000788"/>
    </source>
</evidence>
<reference evidence="1 2" key="1">
    <citation type="journal article" date="2007" name="PLoS Genet.">
        <title>Patterns and implications of gene gain and loss in the evolution of Prochlorococcus.</title>
        <authorList>
            <person name="Kettler G.C."/>
            <person name="Martiny A.C."/>
            <person name="Huang K."/>
            <person name="Zucker J."/>
            <person name="Coleman M.L."/>
            <person name="Rodrigue S."/>
            <person name="Chen F."/>
            <person name="Lapidus A."/>
            <person name="Ferriera S."/>
            <person name="Johnson J."/>
            <person name="Steglich C."/>
            <person name="Church G.M."/>
            <person name="Richardson P."/>
            <person name="Chisholm S.W."/>
        </authorList>
    </citation>
    <scope>NUCLEOTIDE SEQUENCE [LARGE SCALE GENOMIC DNA]</scope>
    <source>
        <strain evidence="2">MIT 9211</strain>
    </source>
</reference>
<dbReference type="STRING" id="93059.P9211_11971"/>
<name>A9BBB6_PROM4</name>
<dbReference type="Proteomes" id="UP000000788">
    <property type="component" value="Chromosome"/>
</dbReference>
<protein>
    <submittedName>
        <fullName evidence="1">Uncharacterized protein</fullName>
    </submittedName>
</protein>